<dbReference type="InterPro" id="IPR054339">
    <property type="entry name" value="GMT_wHTH"/>
</dbReference>
<feature type="region of interest" description="Disordered" evidence="1">
    <location>
        <begin position="422"/>
        <end position="445"/>
    </location>
</feature>
<organism evidence="3">
    <name type="scientific">Candidatus Kentrum sp. FW</name>
    <dbReference type="NCBI Taxonomy" id="2126338"/>
    <lineage>
        <taxon>Bacteria</taxon>
        <taxon>Pseudomonadati</taxon>
        <taxon>Pseudomonadota</taxon>
        <taxon>Gammaproteobacteria</taxon>
        <taxon>Candidatus Kentrum</taxon>
    </lineage>
</organism>
<dbReference type="EMBL" id="CAADFE010000046">
    <property type="protein sequence ID" value="VFJ73174.1"/>
    <property type="molecule type" value="Genomic_DNA"/>
</dbReference>
<protein>
    <submittedName>
        <fullName evidence="3">Three-Cys-motif partner protein</fullName>
    </submittedName>
</protein>
<dbReference type="NCBIfam" id="TIGR04474">
    <property type="entry name" value="tcm_partner"/>
    <property type="match status" value="1"/>
</dbReference>
<dbReference type="Pfam" id="PF22560">
    <property type="entry name" value="GMT-wHTH"/>
    <property type="match status" value="1"/>
</dbReference>
<name>A0A450TW23_9GAMM</name>
<gene>
    <name evidence="3" type="ORF">BECKFW1821C_GA0114237_104611</name>
</gene>
<sequence length="445" mass="52485">MPKKEYDWHIGEKPPEINLHSLAKHRVYEEYLNHYIRVLNTNPRIPTFSLAIIDGFAGGGVYTDPRDNSLYPGSPLRLVRAAEAAEALVNLERQQGGVHTRFTLQAEYFFVEKKKANHDHLDWYLSQEGLNHRFGKDIFLLEDEFTKRLEEVVQYIEKRGKSRRCLFFLDQYGYTHVTFNNIRMIFSRLPNAEIILTFAMDALINYISEDPRWLKSLEEIEISEKLDIDKLLKEKEDNKDWRQVVQFVLHHATWSQSGAGYYTPFFIKSDESNRSYWLIHLSNHPKARDVMTEVHWRLKNHFSHYGGPGLWMFGYDPKQDHLISGQLDLFSETEYSFDETAKEKTRQAIIEELPRLIHSYPDGISWLKLYRHVANTTPATSEHIKEIAIPLLDDWKELEVRGPNGERRRSRIEKDDILFPPRQPILPLKYSDRSDLVRSRNKKKD</sequence>
<proteinExistence type="predicted"/>
<dbReference type="InterPro" id="IPR031009">
    <property type="entry name" value="Tcm_partner"/>
</dbReference>
<evidence type="ECO:0000256" key="1">
    <source>
        <dbReference type="SAM" id="MobiDB-lite"/>
    </source>
</evidence>
<accession>A0A450TW23</accession>
<dbReference type="AlphaFoldDB" id="A0A450TW23"/>
<evidence type="ECO:0000313" key="3">
    <source>
        <dbReference type="EMBL" id="VFJ73174.1"/>
    </source>
</evidence>
<feature type="domain" description="GMT-like wHTH" evidence="2">
    <location>
        <begin position="314"/>
        <end position="403"/>
    </location>
</feature>
<evidence type="ECO:0000259" key="2">
    <source>
        <dbReference type="Pfam" id="PF22560"/>
    </source>
</evidence>
<reference evidence="3" key="1">
    <citation type="submission" date="2019-02" db="EMBL/GenBank/DDBJ databases">
        <authorList>
            <person name="Gruber-Vodicka R. H."/>
            <person name="Seah K. B. B."/>
        </authorList>
    </citation>
    <scope>NUCLEOTIDE SEQUENCE</scope>
    <source>
        <strain evidence="3">BECK_BZ131</strain>
    </source>
</reference>